<sequence>MTSLFKSNRRHHYQVIDGDDNTEAGPLIDEGTSIPPTHSVPDVAYQGPTDRRRQSSLSISRGPGQWDHIENLDEFFQLVYKYHQGSGYLYIQEFYNNVLEIPDSQLGNVTWRDIVQRICKVQPKIHLSEIIPPFLDLPLLGKVPYFPSLLIKNIEWILFRGTWLWSPWKSHYQLKDEYKEIGSSEVATARLQKAIAFAALLNLIFLPFIFIYQILFAFFSNADLAKREPGAFGMRKYSNYG</sequence>
<dbReference type="Proteomes" id="UP000887579">
    <property type="component" value="Unplaced"/>
</dbReference>
<dbReference type="WBParaSite" id="ES5_v2.g20712.t1">
    <property type="protein sequence ID" value="ES5_v2.g20712.t1"/>
    <property type="gene ID" value="ES5_v2.g20712"/>
</dbReference>
<proteinExistence type="predicted"/>
<evidence type="ECO:0000313" key="1">
    <source>
        <dbReference type="Proteomes" id="UP000887579"/>
    </source>
</evidence>
<protein>
    <submittedName>
        <fullName evidence="2">Autophagy-related protein 9</fullName>
    </submittedName>
</protein>
<reference evidence="2" key="1">
    <citation type="submission" date="2022-11" db="UniProtKB">
        <authorList>
            <consortium name="WormBaseParasite"/>
        </authorList>
    </citation>
    <scope>IDENTIFICATION</scope>
</reference>
<name>A0AC34FTK2_9BILA</name>
<organism evidence="1 2">
    <name type="scientific">Panagrolaimus sp. ES5</name>
    <dbReference type="NCBI Taxonomy" id="591445"/>
    <lineage>
        <taxon>Eukaryota</taxon>
        <taxon>Metazoa</taxon>
        <taxon>Ecdysozoa</taxon>
        <taxon>Nematoda</taxon>
        <taxon>Chromadorea</taxon>
        <taxon>Rhabditida</taxon>
        <taxon>Tylenchina</taxon>
        <taxon>Panagrolaimomorpha</taxon>
        <taxon>Panagrolaimoidea</taxon>
        <taxon>Panagrolaimidae</taxon>
        <taxon>Panagrolaimus</taxon>
    </lineage>
</organism>
<accession>A0AC34FTK2</accession>
<evidence type="ECO:0000313" key="2">
    <source>
        <dbReference type="WBParaSite" id="ES5_v2.g20712.t1"/>
    </source>
</evidence>